<evidence type="ECO:0000313" key="4">
    <source>
        <dbReference type="Proteomes" id="UP001374579"/>
    </source>
</evidence>
<name>A0AAN9BUM0_9CAEN</name>
<dbReference type="Gene3D" id="1.20.5.1700">
    <property type="match status" value="1"/>
</dbReference>
<feature type="compositionally biased region" description="Low complexity" evidence="2">
    <location>
        <begin position="803"/>
        <end position="834"/>
    </location>
</feature>
<feature type="region of interest" description="Disordered" evidence="2">
    <location>
        <begin position="69"/>
        <end position="219"/>
    </location>
</feature>
<evidence type="ECO:0000256" key="2">
    <source>
        <dbReference type="SAM" id="MobiDB-lite"/>
    </source>
</evidence>
<dbReference type="Proteomes" id="UP001374579">
    <property type="component" value="Unassembled WGS sequence"/>
</dbReference>
<feature type="region of interest" description="Disordered" evidence="2">
    <location>
        <begin position="1"/>
        <end position="41"/>
    </location>
</feature>
<feature type="region of interest" description="Disordered" evidence="2">
    <location>
        <begin position="234"/>
        <end position="270"/>
    </location>
</feature>
<proteinExistence type="predicted"/>
<feature type="region of interest" description="Disordered" evidence="2">
    <location>
        <begin position="450"/>
        <end position="470"/>
    </location>
</feature>
<reference evidence="3 4" key="1">
    <citation type="submission" date="2024-02" db="EMBL/GenBank/DDBJ databases">
        <title>Chromosome-scale genome assembly of the rough periwinkle Littorina saxatilis.</title>
        <authorList>
            <person name="De Jode A."/>
            <person name="Faria R."/>
            <person name="Formenti G."/>
            <person name="Sims Y."/>
            <person name="Smith T.P."/>
            <person name="Tracey A."/>
            <person name="Wood J.M.D."/>
            <person name="Zagrodzka Z.B."/>
            <person name="Johannesson K."/>
            <person name="Butlin R.K."/>
            <person name="Leder E.H."/>
        </authorList>
    </citation>
    <scope>NUCLEOTIDE SEQUENCE [LARGE SCALE GENOMIC DNA]</scope>
    <source>
        <strain evidence="3">Snail1</strain>
        <tissue evidence="3">Muscle</tissue>
    </source>
</reference>
<comment type="caution">
    <text evidence="3">The sequence shown here is derived from an EMBL/GenBank/DDBJ whole genome shotgun (WGS) entry which is preliminary data.</text>
</comment>
<feature type="compositionally biased region" description="Gly residues" evidence="2">
    <location>
        <begin position="864"/>
        <end position="876"/>
    </location>
</feature>
<feature type="compositionally biased region" description="Polar residues" evidence="2">
    <location>
        <begin position="234"/>
        <end position="250"/>
    </location>
</feature>
<evidence type="ECO:0000256" key="1">
    <source>
        <dbReference type="SAM" id="Coils"/>
    </source>
</evidence>
<feature type="compositionally biased region" description="Polar residues" evidence="2">
    <location>
        <begin position="126"/>
        <end position="159"/>
    </location>
</feature>
<dbReference type="AlphaFoldDB" id="A0AAN9BUM0"/>
<feature type="coiled-coil region" evidence="1">
    <location>
        <begin position="549"/>
        <end position="604"/>
    </location>
</feature>
<feature type="region of interest" description="Disordered" evidence="2">
    <location>
        <begin position="799"/>
        <end position="947"/>
    </location>
</feature>
<feature type="compositionally biased region" description="Polar residues" evidence="2">
    <location>
        <begin position="77"/>
        <end position="90"/>
    </location>
</feature>
<accession>A0AAN9BUM0</accession>
<feature type="compositionally biased region" description="Polar residues" evidence="2">
    <location>
        <begin position="207"/>
        <end position="216"/>
    </location>
</feature>
<feature type="compositionally biased region" description="Polar residues" evidence="2">
    <location>
        <begin position="835"/>
        <end position="849"/>
    </location>
</feature>
<sequence>MADGQPAAPLSQQMESLEDTDFYSKADQTPSVTTGQHRFDGVNRLVLIDKTEKSFEKSGSDLVAGVKSFTTEDVKSAESQVTWESETTDNVGKDMQALDEESRTSLEESKKSLDNEDQKTTHTEDQQPSASKETSATTVTLSESETQVSLVDKSSSRLQESLHETSTETSEKPRNPNSETCSVSKHNTLSDSVNQVNQENMSDDAEQQSPDGNMLSNPEIMSKIHQPSDVQNNAAENLTPTYDSPSGEPSKSNKKDSSMHESQTQKLGAGACEGQISTGYLDRVISDMQSMSGSQCEAAGGSVQISRAELALMVAQTLKAQTMSTYMQDLVQTNCVLNTQNEVMKETIVQMRNSQTAGEKDYTSLPPLPTEAEVFRFDKYSLPPASLPVVLDRPASTSGFCPFSKLDQASASQNTDQEHPMSMVLTDGDSITVFPQLADCISYDGDPSLRSKGNRGASAAGSSGNAGASASNFAPSPGLQTYNMPNLALFDNARCYSLGPQQQVEILGGSAGVPLEQHQLATDELEKMKMFLHKITTEGGVHPNNLMELANLRNQVNHLRSENGQLKAELENRPVPHTALNRQIQDLNQKILQQKKREDKLFQDISKLHLENKKLRDPRPSSQPPSSVGLHALPTIPALQNPVASRESELQTDKLQKENDKLRQFCAEARRSEMEAKEAAQQAQLKLKAARDYTLSLGHDLKVKITHCEELGNELRGLNTEIDRLKKMHLQEADRCKQLEQMIADERKRWSRDEKQLLDQVRKDAKFIQVLEELVLAVDRVRDGVPLQPSQEDHLAALKEQSASRASLTTSARSTKSASSRAGATATSTSSSRTQHQIPRSSSGNTSTGAGPRPLQGFHSSSRDGGGSSSSAGGRGTHSSAIQGSGGGSPASLPSVLPQQRTRQHSGTPAVQPHGNRPLQRSNIAGSSPEMLPPPGSGAGSGRQRQQ</sequence>
<organism evidence="3 4">
    <name type="scientific">Littorina saxatilis</name>
    <dbReference type="NCBI Taxonomy" id="31220"/>
    <lineage>
        <taxon>Eukaryota</taxon>
        <taxon>Metazoa</taxon>
        <taxon>Spiralia</taxon>
        <taxon>Lophotrochozoa</taxon>
        <taxon>Mollusca</taxon>
        <taxon>Gastropoda</taxon>
        <taxon>Caenogastropoda</taxon>
        <taxon>Littorinimorpha</taxon>
        <taxon>Littorinoidea</taxon>
        <taxon>Littorinidae</taxon>
        <taxon>Littorina</taxon>
    </lineage>
</organism>
<feature type="coiled-coil region" evidence="1">
    <location>
        <begin position="666"/>
        <end position="742"/>
    </location>
</feature>
<evidence type="ECO:0000313" key="3">
    <source>
        <dbReference type="EMBL" id="KAK7111600.1"/>
    </source>
</evidence>
<feature type="compositionally biased region" description="Polar residues" evidence="2">
    <location>
        <begin position="26"/>
        <end position="36"/>
    </location>
</feature>
<gene>
    <name evidence="3" type="ORF">V1264_011206</name>
</gene>
<keyword evidence="4" id="KW-1185">Reference proteome</keyword>
<feature type="compositionally biased region" description="Basic and acidic residues" evidence="2">
    <location>
        <begin position="160"/>
        <end position="174"/>
    </location>
</feature>
<feature type="compositionally biased region" description="Basic and acidic residues" evidence="2">
    <location>
        <begin position="100"/>
        <end position="125"/>
    </location>
</feature>
<feature type="compositionally biased region" description="Polar residues" evidence="2">
    <location>
        <begin position="175"/>
        <end position="200"/>
    </location>
</feature>
<feature type="compositionally biased region" description="Polar residues" evidence="2">
    <location>
        <begin position="899"/>
        <end position="909"/>
    </location>
</feature>
<feature type="compositionally biased region" description="Low complexity" evidence="2">
    <location>
        <begin position="454"/>
        <end position="470"/>
    </location>
</feature>
<keyword evidence="1" id="KW-0175">Coiled coil</keyword>
<protein>
    <submittedName>
        <fullName evidence="3">Uncharacterized protein</fullName>
    </submittedName>
</protein>
<dbReference type="EMBL" id="JBAMIC010000002">
    <property type="protein sequence ID" value="KAK7111600.1"/>
    <property type="molecule type" value="Genomic_DNA"/>
</dbReference>